<feature type="region of interest" description="Disordered" evidence="1">
    <location>
        <begin position="1148"/>
        <end position="1209"/>
    </location>
</feature>
<organism evidence="2">
    <name type="scientific">viral metagenome</name>
    <dbReference type="NCBI Taxonomy" id="1070528"/>
    <lineage>
        <taxon>unclassified sequences</taxon>
        <taxon>metagenomes</taxon>
        <taxon>organismal metagenomes</taxon>
    </lineage>
</organism>
<sequence length="1209" mass="138921">MATDIDNLKDIEYLDEELDDIEYTEILSFEEMSRINPSFIALDKEEIYNSLYVFFKDKKKADLLRNLFYEILENRESKNGKINDYSNYIFAAEGELENYGDRDGDGSGESGDPKDAVYNFIGKYNSKSDLREFTKRKFAVSYDIKSNKMRLKPTHNTSIIIGAANAAEQKDFPKYHQIIKDYPVVKCASVEKVENIYNINDTEDDSSGSGSSGAIALPILGAYYKIPTTTVNDYMYAKIASHLLNSVNTNYRASTNYIDICELIKKTRPDIEMIVKEINSNKDAFYLDYGNINNIFKKYDYSLDFITDKDLEVLTDCMYSIIKGEKERKHGAHGAFKIRRPVLINKKLTFYDNIEKTLKVVSISQQVKSFLEKTKDIILKYKNDIIHTEVIALKNYNIYDIIKQINDDAITIEEIIDELKLSIKTINIDNALETINDILEAQENLGDIKEDCENVKNYFIYSREHIFDYDKDGKKYITSKRENKAISDGNDIDNYEGLKDDDDIIEDENKGFVGDAEDVSGSGGSSGSGDGKDIGGSVATAVNNNYDINRYIANIHFRNDKAFIEILKIILELIKKVNDVANIDIDYDALSNHIFQKYRTNLTITRYEIYLKKLKKLKAGAGAAGAEDIKKYAKKYAERVPLYLDLYLSKNNLDKRHKWYADINKAIAEDFIDKAHIDIVKTANKEFVAAINAIFYEAICFWIVDTQDNILKNNIALNANTMNPGHIDTFNSKGLLYYMIELLTDHFRLSEDNDYMINTDALQKILVNTVKNGYKDKGEAVLNELINKKNIDAKNRCSVDRNRYTDEEQYYIDKLLLTPNINSKYEKIHKYIQGCCLRKLNNDFNDISDFVNNDNTEIIKLKEHYSKVNLNNKERDTRYTLPRLPRLAKIRKKGDNGDDGDASDDGDIFANEVRDKVKHIKYVVKKPFVYNFKNYGVDEWLEEMRDKSPLLPSNLIVNLKNYNIDAVKLAITDNIKRLKNIKSNISGDFLNCANVNYKEILLNICKILYVCSTATGDVFQDRIMKSIKDIKKMAKYLYDLNKNYDAEDEVVVNIINLAVIANCLNYPDLLGVENIPKKFVADKADKLYEYLKIYLEGKYNRFLTPEEITVFLNEKREEYKIKKLKENADLDVEQNEIRRQMKAAGIKDTYNTNKDSEVDGGGDGVDARGDGAGADEGDIADTYKDAEKDADYNSKDNDNYNIYDDEDYE</sequence>
<feature type="compositionally biased region" description="Gly residues" evidence="1">
    <location>
        <begin position="1159"/>
        <end position="1172"/>
    </location>
</feature>
<evidence type="ECO:0000256" key="1">
    <source>
        <dbReference type="SAM" id="MobiDB-lite"/>
    </source>
</evidence>
<dbReference type="EMBL" id="MN740826">
    <property type="protein sequence ID" value="QHU13810.1"/>
    <property type="molecule type" value="Genomic_DNA"/>
</dbReference>
<protein>
    <submittedName>
        <fullName evidence="2">Uncharacterized protein</fullName>
    </submittedName>
</protein>
<evidence type="ECO:0000313" key="2">
    <source>
        <dbReference type="EMBL" id="QHU13810.1"/>
    </source>
</evidence>
<reference evidence="2" key="1">
    <citation type="journal article" date="2020" name="Nature">
        <title>Giant virus diversity and host interactions through global metagenomics.</title>
        <authorList>
            <person name="Schulz F."/>
            <person name="Roux S."/>
            <person name="Paez-Espino D."/>
            <person name="Jungbluth S."/>
            <person name="Walsh D.A."/>
            <person name="Denef V.J."/>
            <person name="McMahon K.D."/>
            <person name="Konstantinidis K.T."/>
            <person name="Eloe-Fadrosh E.A."/>
            <person name="Kyrpides N.C."/>
            <person name="Woyke T."/>
        </authorList>
    </citation>
    <scope>NUCLEOTIDE SEQUENCE</scope>
    <source>
        <strain evidence="2">GVMAG-S-1101178-73</strain>
    </source>
</reference>
<feature type="region of interest" description="Disordered" evidence="1">
    <location>
        <begin position="513"/>
        <end position="534"/>
    </location>
</feature>
<accession>A0A6C0KAF9</accession>
<name>A0A6C0KAF9_9ZZZZ</name>
<feature type="compositionally biased region" description="Basic and acidic residues" evidence="1">
    <location>
        <begin position="1181"/>
        <end position="1198"/>
    </location>
</feature>
<dbReference type="AlphaFoldDB" id="A0A6C0KAF9"/>
<proteinExistence type="predicted"/>